<evidence type="ECO:0000313" key="2">
    <source>
        <dbReference type="Proteomes" id="UP001055712"/>
    </source>
</evidence>
<sequence length="94" mass="9724">MPVKRTRDRLQKQACGRLVRYGAGSSAAAVRSPLEAGAAAAQAAAAEGPRGLGQQCAQELRVMHGRLLSLLATKDGTIAALQCQLQDVQQALAG</sequence>
<name>A0A9D4U0K8_CHLVU</name>
<dbReference type="Proteomes" id="UP001055712">
    <property type="component" value="Unassembled WGS sequence"/>
</dbReference>
<reference evidence="1" key="1">
    <citation type="journal article" date="2019" name="Plant J.">
        <title>Chlorella vulgaris genome assembly and annotation reveals the molecular basis for metabolic acclimation to high light conditions.</title>
        <authorList>
            <person name="Cecchin M."/>
            <person name="Marcolungo L."/>
            <person name="Rossato M."/>
            <person name="Girolomoni L."/>
            <person name="Cosentino E."/>
            <person name="Cuine S."/>
            <person name="Li-Beisson Y."/>
            <person name="Delledonne M."/>
            <person name="Ballottari M."/>
        </authorList>
    </citation>
    <scope>NUCLEOTIDE SEQUENCE</scope>
    <source>
        <strain evidence="1">211/11P</strain>
    </source>
</reference>
<evidence type="ECO:0000313" key="1">
    <source>
        <dbReference type="EMBL" id="KAI3439107.1"/>
    </source>
</evidence>
<accession>A0A9D4U0K8</accession>
<keyword evidence="2" id="KW-1185">Reference proteome</keyword>
<comment type="caution">
    <text evidence="1">The sequence shown here is derived from an EMBL/GenBank/DDBJ whole genome shotgun (WGS) entry which is preliminary data.</text>
</comment>
<dbReference type="AlphaFoldDB" id="A0A9D4U0K8"/>
<proteinExistence type="predicted"/>
<dbReference type="EMBL" id="SIDB01000001">
    <property type="protein sequence ID" value="KAI3439107.1"/>
    <property type="molecule type" value="Genomic_DNA"/>
</dbReference>
<gene>
    <name evidence="1" type="ORF">D9Q98_001516</name>
</gene>
<organism evidence="1 2">
    <name type="scientific">Chlorella vulgaris</name>
    <name type="common">Green alga</name>
    <dbReference type="NCBI Taxonomy" id="3077"/>
    <lineage>
        <taxon>Eukaryota</taxon>
        <taxon>Viridiplantae</taxon>
        <taxon>Chlorophyta</taxon>
        <taxon>core chlorophytes</taxon>
        <taxon>Trebouxiophyceae</taxon>
        <taxon>Chlorellales</taxon>
        <taxon>Chlorellaceae</taxon>
        <taxon>Chlorella clade</taxon>
        <taxon>Chlorella</taxon>
    </lineage>
</organism>
<reference evidence="1" key="2">
    <citation type="submission" date="2020-11" db="EMBL/GenBank/DDBJ databases">
        <authorList>
            <person name="Cecchin M."/>
            <person name="Marcolungo L."/>
            <person name="Rossato M."/>
            <person name="Girolomoni L."/>
            <person name="Cosentino E."/>
            <person name="Cuine S."/>
            <person name="Li-Beisson Y."/>
            <person name="Delledonne M."/>
            <person name="Ballottari M."/>
        </authorList>
    </citation>
    <scope>NUCLEOTIDE SEQUENCE</scope>
    <source>
        <strain evidence="1">211/11P</strain>
        <tissue evidence="1">Whole cell</tissue>
    </source>
</reference>
<protein>
    <submittedName>
        <fullName evidence="1">Uncharacterized protein</fullName>
    </submittedName>
</protein>